<dbReference type="Pfam" id="PF00173">
    <property type="entry name" value="Cyt-b5"/>
    <property type="match status" value="1"/>
</dbReference>
<evidence type="ECO:0000256" key="16">
    <source>
        <dbReference type="PIRNR" id="PIRNR000345"/>
    </source>
</evidence>
<organism evidence="20 21">
    <name type="scientific">Rhizoctonia solani</name>
    <dbReference type="NCBI Taxonomy" id="456999"/>
    <lineage>
        <taxon>Eukaryota</taxon>
        <taxon>Fungi</taxon>
        <taxon>Dikarya</taxon>
        <taxon>Basidiomycota</taxon>
        <taxon>Agaricomycotina</taxon>
        <taxon>Agaricomycetes</taxon>
        <taxon>Cantharellales</taxon>
        <taxon>Ceratobasidiaceae</taxon>
        <taxon>Rhizoctonia</taxon>
    </lineage>
</organism>
<dbReference type="SUPFAM" id="SSF55856">
    <property type="entry name" value="Cytochrome b5-like heme/steroid binding domain"/>
    <property type="match status" value="1"/>
</dbReference>
<dbReference type="GO" id="GO:0005506">
    <property type="term" value="F:iron ion binding"/>
    <property type="evidence" value="ECO:0007669"/>
    <property type="project" value="TreeGrafter"/>
</dbReference>
<dbReference type="InterPro" id="IPR001199">
    <property type="entry name" value="Cyt_B5-like_heme/steroid-bd"/>
</dbReference>
<keyword evidence="3 16" id="KW-0813">Transport</keyword>
<keyword evidence="15 16" id="KW-0275">Fatty acid biosynthesis</keyword>
<evidence type="ECO:0000256" key="11">
    <source>
        <dbReference type="ARBA" id="ARBA00023002"/>
    </source>
</evidence>
<feature type="region of interest" description="Disordered" evidence="17">
    <location>
        <begin position="482"/>
        <end position="511"/>
    </location>
</feature>
<keyword evidence="11 16" id="KW-0560">Oxidoreductase</keyword>
<evidence type="ECO:0000256" key="4">
    <source>
        <dbReference type="ARBA" id="ARBA00022516"/>
    </source>
</evidence>
<keyword evidence="7 16" id="KW-0479">Metal-binding</keyword>
<accession>A0A8H3BP35</accession>
<evidence type="ECO:0000256" key="5">
    <source>
        <dbReference type="ARBA" id="ARBA00022617"/>
    </source>
</evidence>
<keyword evidence="6 18" id="KW-0812">Transmembrane</keyword>
<feature type="transmembrane region" description="Helical" evidence="18">
    <location>
        <begin position="86"/>
        <end position="106"/>
    </location>
</feature>
<keyword evidence="4 16" id="KW-0444">Lipid biosynthesis</keyword>
<dbReference type="EC" id="1.14.19.1" evidence="16"/>
<dbReference type="PROSITE" id="PS50255">
    <property type="entry name" value="CYTOCHROME_B5_2"/>
    <property type="match status" value="1"/>
</dbReference>
<keyword evidence="10 18" id="KW-1133">Transmembrane helix</keyword>
<dbReference type="InterPro" id="IPR018506">
    <property type="entry name" value="Cyt_B5_heme-BS"/>
</dbReference>
<keyword evidence="5 16" id="KW-0349">Heme</keyword>
<dbReference type="FunFam" id="3.10.120.10:FF:000004">
    <property type="entry name" value="Acyl-CoA desaturase"/>
    <property type="match status" value="1"/>
</dbReference>
<dbReference type="InterPro" id="IPR015876">
    <property type="entry name" value="Acyl-CoA_DS"/>
</dbReference>
<reference evidence="20" key="1">
    <citation type="submission" date="2021-01" db="EMBL/GenBank/DDBJ databases">
        <authorList>
            <person name="Kaushik A."/>
        </authorList>
    </citation>
    <scope>NUCLEOTIDE SEQUENCE</scope>
    <source>
        <strain evidence="20">AG1-1B</strain>
    </source>
</reference>
<comment type="catalytic activity">
    <reaction evidence="16">
        <text>octadecanoyl-CoA + 2 Fe(II)-[cytochrome b5] + O2 + 2 H(+) = (9Z)-octadecenoyl-CoA + 2 Fe(III)-[cytochrome b5] + 2 H2O</text>
        <dbReference type="Rhea" id="RHEA:19721"/>
        <dbReference type="Rhea" id="RHEA-COMP:10438"/>
        <dbReference type="Rhea" id="RHEA-COMP:10439"/>
        <dbReference type="ChEBI" id="CHEBI:15377"/>
        <dbReference type="ChEBI" id="CHEBI:15378"/>
        <dbReference type="ChEBI" id="CHEBI:15379"/>
        <dbReference type="ChEBI" id="CHEBI:29033"/>
        <dbReference type="ChEBI" id="CHEBI:29034"/>
        <dbReference type="ChEBI" id="CHEBI:57387"/>
        <dbReference type="ChEBI" id="CHEBI:57394"/>
        <dbReference type="EC" id="1.14.19.1"/>
    </reaction>
</comment>
<keyword evidence="14 18" id="KW-0472">Membrane</keyword>
<feature type="transmembrane region" description="Helical" evidence="18">
    <location>
        <begin position="54"/>
        <end position="74"/>
    </location>
</feature>
<keyword evidence="8 16" id="KW-0276">Fatty acid metabolism</keyword>
<dbReference type="Gene3D" id="3.10.120.10">
    <property type="entry name" value="Cytochrome b5-like heme/steroid binding domain"/>
    <property type="match status" value="1"/>
</dbReference>
<evidence type="ECO:0000256" key="17">
    <source>
        <dbReference type="SAM" id="MobiDB-lite"/>
    </source>
</evidence>
<keyword evidence="12 16" id="KW-0408">Iron</keyword>
<evidence type="ECO:0000256" key="1">
    <source>
        <dbReference type="ARBA" id="ARBA00004141"/>
    </source>
</evidence>
<evidence type="ECO:0000256" key="2">
    <source>
        <dbReference type="ARBA" id="ARBA00009295"/>
    </source>
</evidence>
<dbReference type="PANTHER" id="PTHR11351:SF31">
    <property type="entry name" value="DESATURASE 1, ISOFORM A-RELATED"/>
    <property type="match status" value="1"/>
</dbReference>
<protein>
    <recommendedName>
        <fullName evidence="16">Acyl-CoA desaturase</fullName>
        <ecNumber evidence="16">1.14.19.1</ecNumber>
    </recommendedName>
</protein>
<dbReference type="SMART" id="SM01117">
    <property type="entry name" value="Cyt-b5"/>
    <property type="match status" value="1"/>
</dbReference>
<dbReference type="CDD" id="cd03505">
    <property type="entry name" value="Delta9-FADS-like"/>
    <property type="match status" value="1"/>
</dbReference>
<gene>
    <name evidence="20" type="ORF">RDB_LOCUS89217</name>
</gene>
<dbReference type="InterPro" id="IPR001522">
    <property type="entry name" value="FADS-1_CS"/>
</dbReference>
<dbReference type="InterPro" id="IPR005804">
    <property type="entry name" value="FA_desaturase_dom"/>
</dbReference>
<dbReference type="PRINTS" id="PR00075">
    <property type="entry name" value="FACDDSATRASE"/>
</dbReference>
<proteinExistence type="inferred from homology"/>
<dbReference type="AlphaFoldDB" id="A0A8H3BP35"/>
<evidence type="ECO:0000256" key="15">
    <source>
        <dbReference type="ARBA" id="ARBA00023160"/>
    </source>
</evidence>
<dbReference type="PIRSF" id="PIRSF000345">
    <property type="entry name" value="OLE1"/>
    <property type="match status" value="1"/>
</dbReference>
<evidence type="ECO:0000256" key="7">
    <source>
        <dbReference type="ARBA" id="ARBA00022723"/>
    </source>
</evidence>
<dbReference type="EMBL" id="CAJMWQ010001777">
    <property type="protein sequence ID" value="CAE6461772.1"/>
    <property type="molecule type" value="Genomic_DNA"/>
</dbReference>
<evidence type="ECO:0000256" key="12">
    <source>
        <dbReference type="ARBA" id="ARBA00023004"/>
    </source>
</evidence>
<dbReference type="PROSITE" id="PS00191">
    <property type="entry name" value="CYTOCHROME_B5_1"/>
    <property type="match status" value="1"/>
</dbReference>
<evidence type="ECO:0000256" key="13">
    <source>
        <dbReference type="ARBA" id="ARBA00023098"/>
    </source>
</evidence>
<evidence type="ECO:0000256" key="10">
    <source>
        <dbReference type="ARBA" id="ARBA00022989"/>
    </source>
</evidence>
<evidence type="ECO:0000313" key="21">
    <source>
        <dbReference type="Proteomes" id="UP000663826"/>
    </source>
</evidence>
<keyword evidence="9 16" id="KW-0249">Electron transport</keyword>
<evidence type="ECO:0000256" key="8">
    <source>
        <dbReference type="ARBA" id="ARBA00022832"/>
    </source>
</evidence>
<feature type="domain" description="Cytochrome b5 heme-binding" evidence="19">
    <location>
        <begin position="349"/>
        <end position="426"/>
    </location>
</feature>
<evidence type="ECO:0000256" key="14">
    <source>
        <dbReference type="ARBA" id="ARBA00023136"/>
    </source>
</evidence>
<keyword evidence="13 16" id="KW-0443">Lipid metabolism</keyword>
<evidence type="ECO:0000256" key="9">
    <source>
        <dbReference type="ARBA" id="ARBA00022982"/>
    </source>
</evidence>
<dbReference type="InterPro" id="IPR009160">
    <property type="entry name" value="Acyl-CoA_deSatase_haem/ster-bd"/>
</dbReference>
<comment type="caution">
    <text evidence="20">The sequence shown here is derived from an EMBL/GenBank/DDBJ whole genome shotgun (WGS) entry which is preliminary data.</text>
</comment>
<evidence type="ECO:0000313" key="20">
    <source>
        <dbReference type="EMBL" id="CAE6461772.1"/>
    </source>
</evidence>
<evidence type="ECO:0000256" key="18">
    <source>
        <dbReference type="SAM" id="Phobius"/>
    </source>
</evidence>
<comment type="cofactor">
    <cofactor evidence="16">
        <name>Fe(2+)</name>
        <dbReference type="ChEBI" id="CHEBI:29033"/>
    </cofactor>
    <text evidence="16">Expected to bind 2 Fe(2+) ions per subunit.</text>
</comment>
<feature type="transmembrane region" description="Helical" evidence="18">
    <location>
        <begin position="195"/>
        <end position="216"/>
    </location>
</feature>
<comment type="subcellular location">
    <subcellularLocation>
        <location evidence="1">Membrane</location>
        <topology evidence="1">Multi-pass membrane protein</topology>
    </subcellularLocation>
</comment>
<comment type="function">
    <text evidence="16">Stearoyl-CoA desaturase that utilizes O(2) and electrons from reduced cytochrome b5 to introduce the first double bond into saturated fatty acyl-CoA substrates.</text>
</comment>
<dbReference type="GO" id="GO:0004768">
    <property type="term" value="F:stearoyl-CoA 9-desaturase activity"/>
    <property type="evidence" value="ECO:0007669"/>
    <property type="project" value="UniProtKB-UniRule"/>
</dbReference>
<dbReference type="GO" id="GO:0005789">
    <property type="term" value="C:endoplasmic reticulum membrane"/>
    <property type="evidence" value="ECO:0007669"/>
    <property type="project" value="TreeGrafter"/>
</dbReference>
<evidence type="ECO:0000256" key="3">
    <source>
        <dbReference type="ARBA" id="ARBA00022448"/>
    </source>
</evidence>
<dbReference type="GO" id="GO:0006636">
    <property type="term" value="P:unsaturated fatty acid biosynthetic process"/>
    <property type="evidence" value="ECO:0007669"/>
    <property type="project" value="UniProtKB-UniRule"/>
</dbReference>
<dbReference type="GO" id="GO:0020037">
    <property type="term" value="F:heme binding"/>
    <property type="evidence" value="ECO:0007669"/>
    <property type="project" value="InterPro"/>
</dbReference>
<evidence type="ECO:0000259" key="19">
    <source>
        <dbReference type="PROSITE" id="PS50255"/>
    </source>
</evidence>
<dbReference type="Proteomes" id="UP000663826">
    <property type="component" value="Unassembled WGS sequence"/>
</dbReference>
<comment type="similarity">
    <text evidence="2 16">Belongs to the fatty acid desaturase type 1 family.</text>
</comment>
<dbReference type="Pfam" id="PF00487">
    <property type="entry name" value="FA_desaturase"/>
    <property type="match status" value="1"/>
</dbReference>
<evidence type="ECO:0000256" key="6">
    <source>
        <dbReference type="ARBA" id="ARBA00022692"/>
    </source>
</evidence>
<name>A0A8H3BP35_9AGAM</name>
<dbReference type="InterPro" id="IPR036400">
    <property type="entry name" value="Cyt_B5-like_heme/steroid_sf"/>
</dbReference>
<sequence>MPTTTGAYRRSATRSKDETVPSDMNIPDNYVQHTLPRLNYTRTDVNANPRWKELNYLSCFFIFVTPLIALYGALTTNLQSKTAWFALFWYFITGLGITAGYHRLWAHRAYNASKPLEYFLALAGAGAVQGSIKWWSRGHRAHHRYTDTELDPYNAHLGFFWSHIGWMIFKPRRKPGVADVSDLAKNKVAQWQHRWYLWLILTMSFGIPTAVPGLLWGDWRGGFFYAGVARLCFVHHSTWCVNSLAHWLGERSFDDKHTPRDHLITALVTIGEGYHNFHHQFPMDYRNAIKWYQYDPTKWFIAAMSWLGLASQLKVFPDNEVKKGQMTMELRKLKDRADKIEWPKNSNDLPVIGWEEFQAHAKQRNLVLISGFIHDITSFMDEHPGGRHLLSKNIGKDATTAFWGGVYEHSNAAHNLLAMMRVGVLRGGLEIESERAIPPSQKLRVISHSEIVALSSPTGTYSGIKSARYDSTPLSDIESENGLVFGASSASEDESPKTPTSEEIGFQLPAK</sequence>
<dbReference type="PROSITE" id="PS00476">
    <property type="entry name" value="FATTY_ACID_DESATUR_1"/>
    <property type="match status" value="1"/>
</dbReference>
<dbReference type="PANTHER" id="PTHR11351">
    <property type="entry name" value="ACYL-COA DESATURASE"/>
    <property type="match status" value="1"/>
</dbReference>